<organism evidence="3 4">
    <name type="scientific">Micromonospora trifolii</name>
    <dbReference type="NCBI Taxonomy" id="2911208"/>
    <lineage>
        <taxon>Bacteria</taxon>
        <taxon>Bacillati</taxon>
        <taxon>Actinomycetota</taxon>
        <taxon>Actinomycetes</taxon>
        <taxon>Micromonosporales</taxon>
        <taxon>Micromonosporaceae</taxon>
        <taxon>Micromonospora</taxon>
    </lineage>
</organism>
<dbReference type="InterPro" id="IPR018891">
    <property type="entry name" value="AIPR_C"/>
</dbReference>
<sequence length="673" mass="74709">MPESDLDFYAYSLLEDVRAYTEVNDSEPQEAFAGLVLEQLSGYGLTEDPVVVRFKDHGVEVSGFGLSSDDRCLDLFITSYSPRADEDHKLNRSDAETAFRRLENFLSRCLAGTVVRNEPSSEVAGMVSTVAEKFAEVDKVRFIYISNARSVVRDALPPLRFQGREIARDVWDLRRLANWTASGSRAEPIVADFPDGLPCLGTPQTSSDYAVFLAIVPGNDLADLYGRHGARLLELNVRSFLQVKGAVNSGIQRTLRDHPERFLAYNNGIAATASAVDFHTDDSGQRSIRRIHDLQIVNGGQTTASIHHARRTTDIGQVLVQMKLTVVSPERLDEIVPKISAYSNTQNKVSASDLKANASFHVDVERIMRTLWAPPGPLHESDTHWFYERARGQYANAVTAELTRSRQKVFKTMNPPDQKFTKSELAKFEMSWSMRPQQVSLGAEKNFTLFSEGLDETSTVVDKSYCQNLVAKAILFRRADKIVARQNFGGYKANIVTYTVAKLVQMTGGRLDLDRIWRTQDLSPATKEAIAELSTLVQKVITSPPVGRTHVGEWAKRDECWEAVREIAWMVPGQLQAELVELDAYPADIETLQTTPPRTWRDLAVWGETTGSFDAAQRGVIREITQALEQGYTPAGKHLRAASVLMDVARGRGFRPTGGGGAHQDGPFAAGAR</sequence>
<proteinExistence type="predicted"/>
<dbReference type="InterPro" id="IPR055101">
    <property type="entry name" value="AIPR_N"/>
</dbReference>
<keyword evidence="4" id="KW-1185">Reference proteome</keyword>
<evidence type="ECO:0000313" key="4">
    <source>
        <dbReference type="Proteomes" id="UP001201629"/>
    </source>
</evidence>
<name>A0ABS9N852_9ACTN</name>
<evidence type="ECO:0000259" key="1">
    <source>
        <dbReference type="Pfam" id="PF10592"/>
    </source>
</evidence>
<dbReference type="EMBL" id="JAKKFD010000044">
    <property type="protein sequence ID" value="MCG5446139.1"/>
    <property type="molecule type" value="Genomic_DNA"/>
</dbReference>
<feature type="domain" description="Abortive phage infection protein C-terminal" evidence="1">
    <location>
        <begin position="233"/>
        <end position="545"/>
    </location>
</feature>
<reference evidence="3 4" key="1">
    <citation type="submission" date="2022-01" db="EMBL/GenBank/DDBJ databases">
        <authorList>
            <person name="Riesco R."/>
            <person name="Trujillo M.E."/>
        </authorList>
    </citation>
    <scope>NUCLEOTIDE SEQUENCE [LARGE SCALE GENOMIC DNA]</scope>
    <source>
        <strain evidence="3 4">NIE79</strain>
    </source>
</reference>
<gene>
    <name evidence="3" type="ORF">NIE79_004704</name>
</gene>
<dbReference type="Pfam" id="PF10592">
    <property type="entry name" value="AIPR"/>
    <property type="match status" value="1"/>
</dbReference>
<dbReference type="Pfam" id="PF22879">
    <property type="entry name" value="AIPR_N"/>
    <property type="match status" value="1"/>
</dbReference>
<dbReference type="RefSeq" id="WP_238681069.1">
    <property type="nucleotide sequence ID" value="NZ_JAKKFD010000044.1"/>
</dbReference>
<dbReference type="Proteomes" id="UP001201629">
    <property type="component" value="Unassembled WGS sequence"/>
</dbReference>
<evidence type="ECO:0000259" key="2">
    <source>
        <dbReference type="Pfam" id="PF22879"/>
    </source>
</evidence>
<evidence type="ECO:0000313" key="3">
    <source>
        <dbReference type="EMBL" id="MCG5446139.1"/>
    </source>
</evidence>
<comment type="caution">
    <text evidence="3">The sequence shown here is derived from an EMBL/GenBank/DDBJ whole genome shotgun (WGS) entry which is preliminary data.</text>
</comment>
<feature type="domain" description="Abortive infection phage resistance protein N-terminal" evidence="2">
    <location>
        <begin position="32"/>
        <end position="177"/>
    </location>
</feature>
<accession>A0ABS9N852</accession>
<protein>
    <submittedName>
        <fullName evidence="3">AIPR family protein</fullName>
    </submittedName>
</protein>